<evidence type="ECO:0000256" key="1">
    <source>
        <dbReference type="SAM" id="MobiDB-lite"/>
    </source>
</evidence>
<dbReference type="Gramene" id="RZC50623">
    <property type="protein sequence ID" value="RZC50623"/>
    <property type="gene ID" value="C5167_019047"/>
</dbReference>
<reference evidence="2 3" key="1">
    <citation type="journal article" date="2018" name="Science">
        <title>The opium poppy genome and morphinan production.</title>
        <authorList>
            <person name="Guo L."/>
            <person name="Winzer T."/>
            <person name="Yang X."/>
            <person name="Li Y."/>
            <person name="Ning Z."/>
            <person name="He Z."/>
            <person name="Teodor R."/>
            <person name="Lu Y."/>
            <person name="Bowser T.A."/>
            <person name="Graham I.A."/>
            <person name="Ye K."/>
        </authorList>
    </citation>
    <scope>NUCLEOTIDE SEQUENCE [LARGE SCALE GENOMIC DNA]</scope>
    <source>
        <strain evidence="3">cv. HN1</strain>
        <tissue evidence="2">Leaves</tissue>
    </source>
</reference>
<protein>
    <submittedName>
        <fullName evidence="2">Uncharacterized protein</fullName>
    </submittedName>
</protein>
<sequence>MFVLIVNNFDKLMEVRFEDFMWTHTTLYSCLNRAERRYMTERCVDRIRGTRDEYSAQNAQNVLIAVEARAVRMYPDLPPEPPAPKPRLYTNAKKAMKRA</sequence>
<dbReference type="Proteomes" id="UP000316621">
    <property type="component" value="Chromosome 2"/>
</dbReference>
<name>A0A4Y7IP21_PAPSO</name>
<proteinExistence type="predicted"/>
<gene>
    <name evidence="2" type="ORF">C5167_019047</name>
</gene>
<accession>A0A4Y7IP21</accession>
<feature type="region of interest" description="Disordered" evidence="1">
    <location>
        <begin position="76"/>
        <end position="99"/>
    </location>
</feature>
<organism evidence="2 3">
    <name type="scientific">Papaver somniferum</name>
    <name type="common">Opium poppy</name>
    <dbReference type="NCBI Taxonomy" id="3469"/>
    <lineage>
        <taxon>Eukaryota</taxon>
        <taxon>Viridiplantae</taxon>
        <taxon>Streptophyta</taxon>
        <taxon>Embryophyta</taxon>
        <taxon>Tracheophyta</taxon>
        <taxon>Spermatophyta</taxon>
        <taxon>Magnoliopsida</taxon>
        <taxon>Ranunculales</taxon>
        <taxon>Papaveraceae</taxon>
        <taxon>Papaveroideae</taxon>
        <taxon>Papaver</taxon>
    </lineage>
</organism>
<dbReference type="AlphaFoldDB" id="A0A4Y7IP21"/>
<dbReference type="EMBL" id="CM010716">
    <property type="protein sequence ID" value="RZC50623.1"/>
    <property type="molecule type" value="Genomic_DNA"/>
</dbReference>
<evidence type="ECO:0000313" key="3">
    <source>
        <dbReference type="Proteomes" id="UP000316621"/>
    </source>
</evidence>
<feature type="compositionally biased region" description="Pro residues" evidence="1">
    <location>
        <begin position="76"/>
        <end position="85"/>
    </location>
</feature>
<keyword evidence="3" id="KW-1185">Reference proteome</keyword>
<evidence type="ECO:0000313" key="2">
    <source>
        <dbReference type="EMBL" id="RZC50623.1"/>
    </source>
</evidence>